<feature type="domain" description="Lipase" evidence="6">
    <location>
        <begin position="63"/>
        <end position="280"/>
    </location>
</feature>
<dbReference type="GO" id="GO:0017171">
    <property type="term" value="F:serine hydrolase activity"/>
    <property type="evidence" value="ECO:0007669"/>
    <property type="project" value="TreeGrafter"/>
</dbReference>
<dbReference type="GO" id="GO:0016042">
    <property type="term" value="P:lipid catabolic process"/>
    <property type="evidence" value="ECO:0007669"/>
    <property type="project" value="TreeGrafter"/>
</dbReference>
<reference evidence="7 8" key="1">
    <citation type="journal article" date="2024" name="BMC Genomics">
        <title>De novo assembly and annotation of Popillia japonica's genome with initial clues to its potential as an invasive pest.</title>
        <authorList>
            <person name="Cucini C."/>
            <person name="Boschi S."/>
            <person name="Funari R."/>
            <person name="Cardaioli E."/>
            <person name="Iannotti N."/>
            <person name="Marturano G."/>
            <person name="Paoli F."/>
            <person name="Bruttini M."/>
            <person name="Carapelli A."/>
            <person name="Frati F."/>
            <person name="Nardi F."/>
        </authorList>
    </citation>
    <scope>NUCLEOTIDE SEQUENCE [LARGE SCALE GENOMIC DNA]</scope>
    <source>
        <strain evidence="7">DMR45628</strain>
    </source>
</reference>
<evidence type="ECO:0000313" key="7">
    <source>
        <dbReference type="EMBL" id="KAK9736820.1"/>
    </source>
</evidence>
<evidence type="ECO:0000259" key="6">
    <source>
        <dbReference type="Pfam" id="PF00151"/>
    </source>
</evidence>
<dbReference type="Proteomes" id="UP001458880">
    <property type="component" value="Unassembled WGS sequence"/>
</dbReference>
<evidence type="ECO:0000313" key="8">
    <source>
        <dbReference type="Proteomes" id="UP001458880"/>
    </source>
</evidence>
<dbReference type="SUPFAM" id="SSF53474">
    <property type="entry name" value="alpha/beta-Hydrolases"/>
    <property type="match status" value="1"/>
</dbReference>
<comment type="similarity">
    <text evidence="2 4">Belongs to the AB hydrolase superfamily. Lipase family.</text>
</comment>
<dbReference type="Pfam" id="PF00151">
    <property type="entry name" value="Lipase"/>
    <property type="match status" value="1"/>
</dbReference>
<dbReference type="GO" id="GO:0016298">
    <property type="term" value="F:lipase activity"/>
    <property type="evidence" value="ECO:0007669"/>
    <property type="project" value="InterPro"/>
</dbReference>
<organism evidence="7 8">
    <name type="scientific">Popillia japonica</name>
    <name type="common">Japanese beetle</name>
    <dbReference type="NCBI Taxonomy" id="7064"/>
    <lineage>
        <taxon>Eukaryota</taxon>
        <taxon>Metazoa</taxon>
        <taxon>Ecdysozoa</taxon>
        <taxon>Arthropoda</taxon>
        <taxon>Hexapoda</taxon>
        <taxon>Insecta</taxon>
        <taxon>Pterygota</taxon>
        <taxon>Neoptera</taxon>
        <taxon>Endopterygota</taxon>
        <taxon>Coleoptera</taxon>
        <taxon>Polyphaga</taxon>
        <taxon>Scarabaeiformia</taxon>
        <taxon>Scarabaeidae</taxon>
        <taxon>Rutelinae</taxon>
        <taxon>Popillia</taxon>
    </lineage>
</organism>
<dbReference type="InterPro" id="IPR000734">
    <property type="entry name" value="TAG_lipase"/>
</dbReference>
<dbReference type="PRINTS" id="PR00821">
    <property type="entry name" value="TAGLIPASE"/>
</dbReference>
<evidence type="ECO:0000256" key="4">
    <source>
        <dbReference type="RuleBase" id="RU004262"/>
    </source>
</evidence>
<gene>
    <name evidence="7" type="ORF">QE152_g11211</name>
</gene>
<evidence type="ECO:0000256" key="5">
    <source>
        <dbReference type="SAM" id="SignalP"/>
    </source>
</evidence>
<proteinExistence type="inferred from homology"/>
<name>A0AAW1LSR8_POPJA</name>
<feature type="chain" id="PRO_5043665501" evidence="5">
    <location>
        <begin position="19"/>
        <end position="300"/>
    </location>
</feature>
<sequence>MFIRSSIGLILFLTTVNYINFSDSIHLTHLIYPKFEYSWSEDSDGIVFVVCNRKNPIGKHYTSKEKVDFIDPDKMTKVIIHGWRNDHNSEMPQNMMMAYLKNYDVNIIVVGWGYYSKSLNYLYAVKAKTLVARKTAEFILLNLHTDQSELNVHFIGHSLGAQISADVGYLFRMNGRQIYRITGLDPAHPFIAKGLNYKHAFFVDIIRTTAGTLSGWAPSGHVDFYPNGGKIPQPHCLSILPTCSHSAAWKYYIYSITNQTRYHAHKCNSYQSYLFGYCTMKTYMGEGADVKTRGTFYLET</sequence>
<evidence type="ECO:0000256" key="3">
    <source>
        <dbReference type="ARBA" id="ARBA00022525"/>
    </source>
</evidence>
<feature type="signal peptide" evidence="5">
    <location>
        <begin position="1"/>
        <end position="18"/>
    </location>
</feature>
<evidence type="ECO:0000256" key="2">
    <source>
        <dbReference type="ARBA" id="ARBA00010701"/>
    </source>
</evidence>
<dbReference type="Gene3D" id="3.40.50.1820">
    <property type="entry name" value="alpha/beta hydrolase"/>
    <property type="match status" value="1"/>
</dbReference>
<dbReference type="InterPro" id="IPR013818">
    <property type="entry name" value="Lipase"/>
</dbReference>
<dbReference type="GO" id="GO:0005615">
    <property type="term" value="C:extracellular space"/>
    <property type="evidence" value="ECO:0007669"/>
    <property type="project" value="TreeGrafter"/>
</dbReference>
<dbReference type="PANTHER" id="PTHR11610:SF173">
    <property type="entry name" value="LIPASE DOMAIN-CONTAINING PROTEIN-RELATED"/>
    <property type="match status" value="1"/>
</dbReference>
<keyword evidence="3" id="KW-0964">Secreted</keyword>
<accession>A0AAW1LSR8</accession>
<dbReference type="EMBL" id="JASPKY010000108">
    <property type="protein sequence ID" value="KAK9736820.1"/>
    <property type="molecule type" value="Genomic_DNA"/>
</dbReference>
<comment type="caution">
    <text evidence="7">The sequence shown here is derived from an EMBL/GenBank/DDBJ whole genome shotgun (WGS) entry which is preliminary data.</text>
</comment>
<protein>
    <submittedName>
        <fullName evidence="7">Lipase</fullName>
    </submittedName>
</protein>
<dbReference type="InterPro" id="IPR029058">
    <property type="entry name" value="AB_hydrolase_fold"/>
</dbReference>
<dbReference type="PANTHER" id="PTHR11610">
    <property type="entry name" value="LIPASE"/>
    <property type="match status" value="1"/>
</dbReference>
<keyword evidence="5" id="KW-0732">Signal</keyword>
<dbReference type="AlphaFoldDB" id="A0AAW1LSR8"/>
<comment type="subcellular location">
    <subcellularLocation>
        <location evidence="1">Secreted</location>
    </subcellularLocation>
</comment>
<keyword evidence="8" id="KW-1185">Reference proteome</keyword>
<evidence type="ECO:0000256" key="1">
    <source>
        <dbReference type="ARBA" id="ARBA00004613"/>
    </source>
</evidence>